<evidence type="ECO:0000313" key="1">
    <source>
        <dbReference type="EMBL" id="KKL95936.1"/>
    </source>
</evidence>
<gene>
    <name evidence="1" type="ORF">LCGC14_1849610</name>
</gene>
<proteinExistence type="predicted"/>
<sequence length="121" mass="12589">MAFTTLRFGSGQRHADVVTPAAQASVDAVTVVAGSALDASLFRAVSYTLENTGAQSIDVLVFRANKLDFSDEAQDGSDITIAAAGFDSFAATTPPFRFYRLKTNSAASGLHGEITAVGVAR</sequence>
<reference evidence="1" key="1">
    <citation type="journal article" date="2015" name="Nature">
        <title>Complex archaea that bridge the gap between prokaryotes and eukaryotes.</title>
        <authorList>
            <person name="Spang A."/>
            <person name="Saw J.H."/>
            <person name="Jorgensen S.L."/>
            <person name="Zaremba-Niedzwiedzka K."/>
            <person name="Martijn J."/>
            <person name="Lind A.E."/>
            <person name="van Eijk R."/>
            <person name="Schleper C."/>
            <person name="Guy L."/>
            <person name="Ettema T.J."/>
        </authorList>
    </citation>
    <scope>NUCLEOTIDE SEQUENCE</scope>
</reference>
<dbReference type="AlphaFoldDB" id="A0A0F9GZ26"/>
<dbReference type="EMBL" id="LAZR01018561">
    <property type="protein sequence ID" value="KKL95936.1"/>
    <property type="molecule type" value="Genomic_DNA"/>
</dbReference>
<protein>
    <submittedName>
        <fullName evidence="1">Uncharacterized protein</fullName>
    </submittedName>
</protein>
<accession>A0A0F9GZ26</accession>
<organism evidence="1">
    <name type="scientific">marine sediment metagenome</name>
    <dbReference type="NCBI Taxonomy" id="412755"/>
    <lineage>
        <taxon>unclassified sequences</taxon>
        <taxon>metagenomes</taxon>
        <taxon>ecological metagenomes</taxon>
    </lineage>
</organism>
<comment type="caution">
    <text evidence="1">The sequence shown here is derived from an EMBL/GenBank/DDBJ whole genome shotgun (WGS) entry which is preliminary data.</text>
</comment>
<name>A0A0F9GZ26_9ZZZZ</name>